<organism evidence="5 6">
    <name type="scientific">Echinococcus multilocularis</name>
    <name type="common">Fox tapeworm</name>
    <dbReference type="NCBI Taxonomy" id="6211"/>
    <lineage>
        <taxon>Eukaryota</taxon>
        <taxon>Metazoa</taxon>
        <taxon>Spiralia</taxon>
        <taxon>Lophotrochozoa</taxon>
        <taxon>Platyhelminthes</taxon>
        <taxon>Cestoda</taxon>
        <taxon>Eucestoda</taxon>
        <taxon>Cyclophyllidea</taxon>
        <taxon>Taeniidae</taxon>
        <taxon>Echinococcus</taxon>
    </lineage>
</organism>
<dbReference type="GO" id="GO:0106005">
    <property type="term" value="P:RNA 5'-cap (guanine-N7)-methylation"/>
    <property type="evidence" value="ECO:0007669"/>
    <property type="project" value="InterPro"/>
</dbReference>
<evidence type="ECO:0000256" key="2">
    <source>
        <dbReference type="ARBA" id="ARBA00023242"/>
    </source>
</evidence>
<comment type="subcellular location">
    <subcellularLocation>
        <location evidence="1">Nucleus</location>
    </subcellularLocation>
</comment>
<keyword evidence="2" id="KW-0539">Nucleus</keyword>
<dbReference type="Proteomes" id="UP000017246">
    <property type="component" value="Unassembled WGS sequence"/>
</dbReference>
<sequence length="75" mass="9086">MSELPTEAEYEERFRSRFTIDDKEFTAYVNEPPPSPPIFEKWIPRSSRSQPSANHRDSHKSRYFCRNDERLHRND</sequence>
<name>A0A087W0K6_ECHMU</name>
<evidence type="ECO:0000313" key="6">
    <source>
        <dbReference type="Proteomes" id="UP000017246"/>
    </source>
</evidence>
<keyword evidence="6" id="KW-1185">Reference proteome</keyword>
<evidence type="ECO:0000313" key="5">
    <source>
        <dbReference type="EMBL" id="CDI98191.1"/>
    </source>
</evidence>
<evidence type="ECO:0000256" key="1">
    <source>
        <dbReference type="ARBA" id="ARBA00004123"/>
    </source>
</evidence>
<protein>
    <submittedName>
        <fullName evidence="5">Expressed conserved protein</fullName>
    </submittedName>
</protein>
<dbReference type="PANTHER" id="PTHR48168:SF1">
    <property type="entry name" value="RNA GUANINE-N7 METHYLTRANSFERASE ACTIVATING SUBUNIT-RELATED"/>
    <property type="match status" value="1"/>
</dbReference>
<dbReference type="Pfam" id="PF15320">
    <property type="entry name" value="RAM"/>
    <property type="match status" value="1"/>
</dbReference>
<dbReference type="GO" id="GO:0031533">
    <property type="term" value="C:mRNA capping enzyme complex"/>
    <property type="evidence" value="ECO:0007669"/>
    <property type="project" value="InterPro"/>
</dbReference>
<feature type="region of interest" description="Disordered" evidence="4">
    <location>
        <begin position="25"/>
        <end position="75"/>
    </location>
</feature>
<accession>A0A087W0K6</accession>
<dbReference type="GO" id="GO:0003723">
    <property type="term" value="F:RNA binding"/>
    <property type="evidence" value="ECO:0007669"/>
    <property type="project" value="InterPro"/>
</dbReference>
<feature type="compositionally biased region" description="Basic and acidic residues" evidence="4">
    <location>
        <begin position="65"/>
        <end position="75"/>
    </location>
</feature>
<evidence type="ECO:0000256" key="4">
    <source>
        <dbReference type="SAM" id="MobiDB-lite"/>
    </source>
</evidence>
<reference evidence="5" key="1">
    <citation type="journal article" date="2013" name="Nature">
        <title>The genomes of four tapeworm species reveal adaptations to parasitism.</title>
        <authorList>
            <person name="Tsai I.J."/>
            <person name="Zarowiecki M."/>
            <person name="Holroyd N."/>
            <person name="Garciarrubio A."/>
            <person name="Sanchez-Flores A."/>
            <person name="Brooks K.L."/>
            <person name="Tracey A."/>
            <person name="Bobes R.J."/>
            <person name="Fragoso G."/>
            <person name="Sciutto E."/>
            <person name="Aslett M."/>
            <person name="Beasley H."/>
            <person name="Bennett H.M."/>
            <person name="Cai J."/>
            <person name="Camicia F."/>
            <person name="Clark R."/>
            <person name="Cucher M."/>
            <person name="De Silva N."/>
            <person name="Day T.A."/>
            <person name="Deplazes P."/>
            <person name="Estrada K."/>
            <person name="Fernandez C."/>
            <person name="Holland P.W."/>
            <person name="Hou J."/>
            <person name="Hu S."/>
            <person name="Huckvale T."/>
            <person name="Hung S.S."/>
            <person name="Kamenetzky L."/>
            <person name="Keane J.A."/>
            <person name="Kiss F."/>
            <person name="Koziol U."/>
            <person name="Lambert O."/>
            <person name="Liu K."/>
            <person name="Luo X."/>
            <person name="Luo Y."/>
            <person name="Macchiaroli N."/>
            <person name="Nichol S."/>
            <person name="Paps J."/>
            <person name="Parkinson J."/>
            <person name="Pouchkina-Stantcheva N."/>
            <person name="Riddiford N."/>
            <person name="Rosenzvit M."/>
            <person name="Salinas G."/>
            <person name="Wasmuth J.D."/>
            <person name="Zamanian M."/>
            <person name="Zheng Y."/>
            <person name="Cai X."/>
            <person name="Soberon X."/>
            <person name="Olson P.D."/>
            <person name="Laclette J.P."/>
            <person name="Brehm K."/>
            <person name="Berriman M."/>
            <person name="Garciarrubio A."/>
            <person name="Bobes R.J."/>
            <person name="Fragoso G."/>
            <person name="Sanchez-Flores A."/>
            <person name="Estrada K."/>
            <person name="Cevallos M.A."/>
            <person name="Morett E."/>
            <person name="Gonzalez V."/>
            <person name="Portillo T."/>
            <person name="Ochoa-Leyva A."/>
            <person name="Jose M.V."/>
            <person name="Sciutto E."/>
            <person name="Landa A."/>
            <person name="Jimenez L."/>
            <person name="Valdes V."/>
            <person name="Carrero J.C."/>
            <person name="Larralde C."/>
            <person name="Morales-Montor J."/>
            <person name="Limon-Lason J."/>
            <person name="Soberon X."/>
            <person name="Laclette J.P."/>
        </authorList>
    </citation>
    <scope>NUCLEOTIDE SEQUENCE [LARGE SCALE GENOMIC DNA]</scope>
</reference>
<gene>
    <name evidence="5" type="ORF">EmuJ_000202300</name>
</gene>
<dbReference type="InterPro" id="IPR028271">
    <property type="entry name" value="RAMAC"/>
</dbReference>
<reference evidence="5" key="2">
    <citation type="submission" date="2015-11" db="EMBL/GenBank/DDBJ databases">
        <authorList>
            <person name="Zhang Y."/>
            <person name="Guo Z."/>
        </authorList>
    </citation>
    <scope>NUCLEOTIDE SEQUENCE</scope>
</reference>
<comment type="similarity">
    <text evidence="3">Belongs to the RAM family.</text>
</comment>
<dbReference type="PANTHER" id="PTHR48168">
    <property type="entry name" value="RNA GUANINE-7 METHYLTRANSFERASE-ACTIVATING SUBUNIT-LIKE (PSEUDOGENE)-RELATED"/>
    <property type="match status" value="1"/>
</dbReference>
<proteinExistence type="inferred from homology"/>
<dbReference type="EMBL" id="LN902844">
    <property type="protein sequence ID" value="CDI98191.1"/>
    <property type="molecule type" value="Genomic_DNA"/>
</dbReference>
<dbReference type="AlphaFoldDB" id="A0A087W0K6"/>
<dbReference type="OrthoDB" id="5875297at2759"/>
<evidence type="ECO:0000256" key="3">
    <source>
        <dbReference type="ARBA" id="ARBA00034716"/>
    </source>
</evidence>